<evidence type="ECO:0000256" key="4">
    <source>
        <dbReference type="ARBA" id="ARBA00022989"/>
    </source>
</evidence>
<evidence type="ECO:0000256" key="5">
    <source>
        <dbReference type="ARBA" id="ARBA00023130"/>
    </source>
</evidence>
<dbReference type="Proteomes" id="UP001190640">
    <property type="component" value="Chromosome 4"/>
</dbReference>
<feature type="transmembrane region" description="Helical" evidence="10">
    <location>
        <begin position="27"/>
        <end position="49"/>
    </location>
</feature>
<gene>
    <name evidence="13" type="primary">LOC129328043</name>
</gene>
<evidence type="ECO:0000259" key="11">
    <source>
        <dbReference type="PROSITE" id="PS50835"/>
    </source>
</evidence>
<dbReference type="PROSITE" id="PS50835">
    <property type="entry name" value="IG_LIKE"/>
    <property type="match status" value="1"/>
</dbReference>
<keyword evidence="6 10" id="KW-0472">Membrane</keyword>
<evidence type="ECO:0000256" key="3">
    <source>
        <dbReference type="ARBA" id="ARBA00022859"/>
    </source>
</evidence>
<dbReference type="FunFam" id="2.60.40.10:FF:000116">
    <property type="entry name" value="HLA class II histocompatibility antigen, DRB1-1 beta chain"/>
    <property type="match status" value="1"/>
</dbReference>
<evidence type="ECO:0000256" key="1">
    <source>
        <dbReference type="ARBA" id="ARBA00004479"/>
    </source>
</evidence>
<dbReference type="PANTHER" id="PTHR19944">
    <property type="entry name" value="MHC CLASS II-RELATED"/>
    <property type="match status" value="1"/>
</dbReference>
<feature type="transmembrane region" description="Helical" evidence="10">
    <location>
        <begin position="70"/>
        <end position="92"/>
    </location>
</feature>
<dbReference type="GO" id="GO:0002504">
    <property type="term" value="P:antigen processing and presentation of peptide or polysaccharide antigen via MHC class II"/>
    <property type="evidence" value="ECO:0007669"/>
    <property type="project" value="UniProtKB-KW"/>
</dbReference>
<dbReference type="SMART" id="SM00407">
    <property type="entry name" value="IGc1"/>
    <property type="match status" value="1"/>
</dbReference>
<evidence type="ECO:0000256" key="8">
    <source>
        <dbReference type="ARBA" id="ARBA00023180"/>
    </source>
</evidence>
<evidence type="ECO:0000256" key="7">
    <source>
        <dbReference type="ARBA" id="ARBA00023157"/>
    </source>
</evidence>
<dbReference type="AlphaFoldDB" id="A0AA97KW32"/>
<dbReference type="RefSeq" id="XP_054832756.1">
    <property type="nucleotide sequence ID" value="XM_054976781.1"/>
</dbReference>
<proteinExistence type="predicted"/>
<organism evidence="12 13">
    <name type="scientific">Eublepharis macularius</name>
    <name type="common">Leopard gecko</name>
    <name type="synonym">Cyrtodactylus macularius</name>
    <dbReference type="NCBI Taxonomy" id="481883"/>
    <lineage>
        <taxon>Eukaryota</taxon>
        <taxon>Metazoa</taxon>
        <taxon>Chordata</taxon>
        <taxon>Craniata</taxon>
        <taxon>Vertebrata</taxon>
        <taxon>Euteleostomi</taxon>
        <taxon>Lepidosauria</taxon>
        <taxon>Squamata</taxon>
        <taxon>Bifurcata</taxon>
        <taxon>Gekkota</taxon>
        <taxon>Eublepharidae</taxon>
        <taxon>Eublepharinae</taxon>
        <taxon>Eublepharis</taxon>
    </lineage>
</organism>
<evidence type="ECO:0000256" key="2">
    <source>
        <dbReference type="ARBA" id="ARBA00022692"/>
    </source>
</evidence>
<keyword evidence="3" id="KW-0391">Immunity</keyword>
<dbReference type="GeneID" id="129328043"/>
<dbReference type="GO" id="GO:0042613">
    <property type="term" value="C:MHC class II protein complex"/>
    <property type="evidence" value="ECO:0007669"/>
    <property type="project" value="UniProtKB-KW"/>
</dbReference>
<dbReference type="Pfam" id="PF00969">
    <property type="entry name" value="MHC_II_beta"/>
    <property type="match status" value="1"/>
</dbReference>
<dbReference type="Pfam" id="PF07654">
    <property type="entry name" value="C1-set"/>
    <property type="match status" value="1"/>
</dbReference>
<dbReference type="InterPro" id="IPR036179">
    <property type="entry name" value="Ig-like_dom_sf"/>
</dbReference>
<dbReference type="Gene3D" id="2.60.40.10">
    <property type="entry name" value="Immunoglobulins"/>
    <property type="match status" value="1"/>
</dbReference>
<evidence type="ECO:0000313" key="12">
    <source>
        <dbReference type="Proteomes" id="UP001190640"/>
    </source>
</evidence>
<sequence length="361" mass="39429">MANRTEEEAKVLFAPLQGTDKVSPQGWTGFFCGAAMGPGLILLEALLVLMGLSLVPGAERRLKTPGLEGAFWGAAMGPGLALILLLHLMVLLGPSLVSGTERRLKTPAARFLAQRKPECRHANGTRGEVRYLFRDFYDRQEIARFDSRGGLYQAVSPLCLADERDYNRDPQALEYARASVESYCRHNCEVATASQMVGRKVQPLVKISPTKAEPLSHHTLLICTATGYYPSEIKIKWLKNGQEQTEGVGYAEELQNGDWTFQNQVMLETVPEQGDVYVCQVEHWSREEPITVHWEPQTSDSAKSKVWTGVVGAVLGVVFVAVGLALYLKSGKGNRDPPPPGILGPAGIPVGSALQTGRICT</sequence>
<dbReference type="InterPro" id="IPR013783">
    <property type="entry name" value="Ig-like_fold"/>
</dbReference>
<evidence type="ECO:0000256" key="10">
    <source>
        <dbReference type="SAM" id="Phobius"/>
    </source>
</evidence>
<feature type="domain" description="Ig-like" evidence="11">
    <location>
        <begin position="203"/>
        <end position="291"/>
    </location>
</feature>
<dbReference type="SMART" id="SM00921">
    <property type="entry name" value="MHC_II_beta"/>
    <property type="match status" value="1"/>
</dbReference>
<name>A0AA97KW32_EUBMA</name>
<dbReference type="GO" id="GO:0002250">
    <property type="term" value="P:adaptive immune response"/>
    <property type="evidence" value="ECO:0007669"/>
    <property type="project" value="UniProtKB-KW"/>
</dbReference>
<accession>A0AA97KW32</accession>
<comment type="subcellular location">
    <subcellularLocation>
        <location evidence="1">Membrane</location>
        <topology evidence="1">Single-pass type I membrane protein</topology>
    </subcellularLocation>
</comment>
<dbReference type="InterPro" id="IPR014745">
    <property type="entry name" value="MHC_II_a/b_N"/>
</dbReference>
<dbReference type="KEGG" id="emc:129328043"/>
<keyword evidence="8" id="KW-0325">Glycoprotein</keyword>
<dbReference type="PANTHER" id="PTHR19944:SF99">
    <property type="entry name" value="HLA CLASS II HISTOCOMPATIBILITY ANTIGEN, DRB1 BETA CHAIN"/>
    <property type="match status" value="1"/>
</dbReference>
<reference evidence="13" key="1">
    <citation type="submission" date="2025-08" db="UniProtKB">
        <authorList>
            <consortium name="RefSeq"/>
        </authorList>
    </citation>
    <scope>IDENTIFICATION</scope>
    <source>
        <tissue evidence="13">Blood</tissue>
    </source>
</reference>
<dbReference type="InterPro" id="IPR000353">
    <property type="entry name" value="MHC_II_b_N"/>
</dbReference>
<dbReference type="InterPro" id="IPR050160">
    <property type="entry name" value="MHC/Immunoglobulin"/>
</dbReference>
<protein>
    <submittedName>
        <fullName evidence="13">H-2 class II histocompatibility antigen, E-S beta chain-like</fullName>
    </submittedName>
</protein>
<dbReference type="SUPFAM" id="SSF54452">
    <property type="entry name" value="MHC antigen-recognition domain"/>
    <property type="match status" value="1"/>
</dbReference>
<keyword evidence="4 10" id="KW-1133">Transmembrane helix</keyword>
<keyword evidence="12" id="KW-1185">Reference proteome</keyword>
<dbReference type="PROSITE" id="PS00290">
    <property type="entry name" value="IG_MHC"/>
    <property type="match status" value="1"/>
</dbReference>
<evidence type="ECO:0000256" key="6">
    <source>
        <dbReference type="ARBA" id="ARBA00023136"/>
    </source>
</evidence>
<dbReference type="InterPro" id="IPR011162">
    <property type="entry name" value="MHC_I/II-like_Ag-recog"/>
</dbReference>
<dbReference type="SUPFAM" id="SSF48726">
    <property type="entry name" value="Immunoglobulin"/>
    <property type="match status" value="1"/>
</dbReference>
<dbReference type="InterPro" id="IPR003006">
    <property type="entry name" value="Ig/MHC_CS"/>
</dbReference>
<dbReference type="InterPro" id="IPR007110">
    <property type="entry name" value="Ig-like_dom"/>
</dbReference>
<keyword evidence="9" id="KW-0491">MHC II</keyword>
<keyword evidence="5" id="KW-1064">Adaptive immunity</keyword>
<keyword evidence="2 10" id="KW-0812">Transmembrane</keyword>
<dbReference type="CDD" id="cd05766">
    <property type="entry name" value="IgC1_MHC_II_beta"/>
    <property type="match status" value="1"/>
</dbReference>
<dbReference type="Gene3D" id="3.10.320.10">
    <property type="entry name" value="Class II Histocompatibility Antigen, M Beta Chain, Chain B, domain 1"/>
    <property type="match status" value="1"/>
</dbReference>
<keyword evidence="7" id="KW-1015">Disulfide bond</keyword>
<feature type="transmembrane region" description="Helical" evidence="10">
    <location>
        <begin position="306"/>
        <end position="328"/>
    </location>
</feature>
<evidence type="ECO:0000256" key="9">
    <source>
        <dbReference type="ARBA" id="ARBA00023182"/>
    </source>
</evidence>
<dbReference type="InterPro" id="IPR003597">
    <property type="entry name" value="Ig_C1-set"/>
</dbReference>
<evidence type="ECO:0000313" key="13">
    <source>
        <dbReference type="RefSeq" id="XP_054832756.1"/>
    </source>
</evidence>